<comment type="caution">
    <text evidence="10">The sequence shown here is derived from an EMBL/GenBank/DDBJ whole genome shotgun (WGS) entry which is preliminary data.</text>
</comment>
<proteinExistence type="inferred from homology"/>
<evidence type="ECO:0000313" key="10">
    <source>
        <dbReference type="EMBL" id="MDR7356152.1"/>
    </source>
</evidence>
<organism evidence="10 11">
    <name type="scientific">Corynebacterium felinum</name>
    <dbReference type="NCBI Taxonomy" id="131318"/>
    <lineage>
        <taxon>Bacteria</taxon>
        <taxon>Bacillati</taxon>
        <taxon>Actinomycetota</taxon>
        <taxon>Actinomycetes</taxon>
        <taxon>Mycobacteriales</taxon>
        <taxon>Corynebacteriaceae</taxon>
        <taxon>Corynebacterium</taxon>
    </lineage>
</organism>
<feature type="transmembrane region" description="Helical" evidence="9">
    <location>
        <begin position="301"/>
        <end position="321"/>
    </location>
</feature>
<comment type="similarity">
    <text evidence="7">Belongs to the MptA/B family.</text>
</comment>
<evidence type="ECO:0000256" key="2">
    <source>
        <dbReference type="ARBA" id="ARBA00022676"/>
    </source>
</evidence>
<evidence type="ECO:0000256" key="9">
    <source>
        <dbReference type="SAM" id="Phobius"/>
    </source>
</evidence>
<protein>
    <recommendedName>
        <fullName evidence="8">Alpha-(1-&gt;6)-mannopyranosyltransferase A</fullName>
    </recommendedName>
</protein>
<accession>A0ABU2BBY8</accession>
<feature type="transmembrane region" description="Helical" evidence="9">
    <location>
        <begin position="406"/>
        <end position="428"/>
    </location>
</feature>
<dbReference type="InterPro" id="IPR017822">
    <property type="entry name" value="MptA-like"/>
</dbReference>
<sequence length="510" mass="55171">MAVVTECNGARPVDSRDRDWASISFKLGLCATTLMFLGSFGGGSLQKRGSALEWFGLEFLSFGHGAALSNVTLWVGTTTLVIAWLLLGKAHADVAVVRRIVPWWLAPLAAAAPMMSRDVYSYLMQGSLLRDGFDAYTQGPSANPNAILFEVSHDWRNTTTPYGPLHLWIGEGVTRVVGDNVLAGTYVFKLISLLGFAAIIWAVPKIAQQLGADPGFALWLGVANPVMIIHMVGGMHNESVMVGLVSIGLWLALRSRNGGEFFFGIALIAVAMSLKATAAFCLPFVVWIWVNKAPTPAQKWVAFFVAAIGGAVLTVAIVALITSVSGASWGWIAALTGNTKVINPLSFPSFVAGHIANFGKIFFNPFPFNDVVAVTRKLSMLVMAGGFVACWWFFRSRPIIGTTVMYMVMFTFNAVTLPWYYASVLSLVGTFSSSRYVKQFVVAASVVVALAFTGSGNHQLYNPLWMATFTLIGWVGARWLFPRPTSGTELAEHSSGAQPRLLSITCENWG</sequence>
<feature type="transmembrane region" description="Helical" evidence="9">
    <location>
        <begin position="440"/>
        <end position="458"/>
    </location>
</feature>
<dbReference type="NCBIfam" id="TIGR03459">
    <property type="entry name" value="crt_membr"/>
    <property type="match status" value="1"/>
</dbReference>
<feature type="transmembrane region" description="Helical" evidence="9">
    <location>
        <begin position="25"/>
        <end position="45"/>
    </location>
</feature>
<evidence type="ECO:0000256" key="7">
    <source>
        <dbReference type="ARBA" id="ARBA00043987"/>
    </source>
</evidence>
<gene>
    <name evidence="10" type="ORF">J2S37_002690</name>
</gene>
<feature type="transmembrane region" description="Helical" evidence="9">
    <location>
        <begin position="464"/>
        <end position="481"/>
    </location>
</feature>
<feature type="transmembrane region" description="Helical" evidence="9">
    <location>
        <begin position="378"/>
        <end position="394"/>
    </location>
</feature>
<dbReference type="NCBIfam" id="NF038066">
    <property type="entry name" value="MptB"/>
    <property type="match status" value="1"/>
</dbReference>
<feature type="transmembrane region" description="Helical" evidence="9">
    <location>
        <begin position="186"/>
        <end position="204"/>
    </location>
</feature>
<keyword evidence="4 9" id="KW-0812">Transmembrane</keyword>
<dbReference type="InterPro" id="IPR049829">
    <property type="entry name" value="MptA/B-like"/>
</dbReference>
<dbReference type="Proteomes" id="UP001183619">
    <property type="component" value="Unassembled WGS sequence"/>
</dbReference>
<keyword evidence="11" id="KW-1185">Reference proteome</keyword>
<evidence type="ECO:0000256" key="8">
    <source>
        <dbReference type="NCBIfam" id="TIGR03459"/>
    </source>
</evidence>
<evidence type="ECO:0000256" key="5">
    <source>
        <dbReference type="ARBA" id="ARBA00022989"/>
    </source>
</evidence>
<dbReference type="GO" id="GO:0016757">
    <property type="term" value="F:glycosyltransferase activity"/>
    <property type="evidence" value="ECO:0007669"/>
    <property type="project" value="UniProtKB-KW"/>
</dbReference>
<keyword evidence="2 10" id="KW-0328">Glycosyltransferase</keyword>
<feature type="transmembrane region" description="Helical" evidence="9">
    <location>
        <begin position="100"/>
        <end position="116"/>
    </location>
</feature>
<keyword evidence="3 10" id="KW-0808">Transferase</keyword>
<feature type="transmembrane region" description="Helical" evidence="9">
    <location>
        <begin position="262"/>
        <end position="289"/>
    </location>
</feature>
<feature type="transmembrane region" description="Helical" evidence="9">
    <location>
        <begin position="216"/>
        <end position="233"/>
    </location>
</feature>
<name>A0ABU2BBY8_9CORY</name>
<comment type="subcellular location">
    <subcellularLocation>
        <location evidence="1">Membrane</location>
        <topology evidence="1">Multi-pass membrane protein</topology>
    </subcellularLocation>
</comment>
<keyword evidence="5 9" id="KW-1133">Transmembrane helix</keyword>
<dbReference type="Pfam" id="PF26314">
    <property type="entry name" value="MptA_B_family"/>
    <property type="match status" value="1"/>
</dbReference>
<keyword evidence="6 9" id="KW-0472">Membrane</keyword>
<evidence type="ECO:0000256" key="6">
    <source>
        <dbReference type="ARBA" id="ARBA00023136"/>
    </source>
</evidence>
<evidence type="ECO:0000313" key="11">
    <source>
        <dbReference type="Proteomes" id="UP001183619"/>
    </source>
</evidence>
<feature type="transmembrane region" description="Helical" evidence="9">
    <location>
        <begin position="65"/>
        <end position="88"/>
    </location>
</feature>
<dbReference type="EMBL" id="JAVDYF010000001">
    <property type="protein sequence ID" value="MDR7356152.1"/>
    <property type="molecule type" value="Genomic_DNA"/>
</dbReference>
<evidence type="ECO:0000256" key="3">
    <source>
        <dbReference type="ARBA" id="ARBA00022679"/>
    </source>
</evidence>
<evidence type="ECO:0000256" key="4">
    <source>
        <dbReference type="ARBA" id="ARBA00022692"/>
    </source>
</evidence>
<reference evidence="10 11" key="1">
    <citation type="submission" date="2023-07" db="EMBL/GenBank/DDBJ databases">
        <title>Sequencing the genomes of 1000 actinobacteria strains.</title>
        <authorList>
            <person name="Klenk H.-P."/>
        </authorList>
    </citation>
    <scope>NUCLEOTIDE SEQUENCE [LARGE SCALE GENOMIC DNA]</scope>
    <source>
        <strain evidence="10 11">DSM 44508</strain>
    </source>
</reference>
<evidence type="ECO:0000256" key="1">
    <source>
        <dbReference type="ARBA" id="ARBA00004141"/>
    </source>
</evidence>